<protein>
    <submittedName>
        <fullName evidence="2">PsbP domain-containing protein</fullName>
    </submittedName>
</protein>
<dbReference type="GO" id="GO:0005509">
    <property type="term" value="F:calcium ion binding"/>
    <property type="evidence" value="ECO:0007669"/>
    <property type="project" value="InterPro"/>
</dbReference>
<evidence type="ECO:0000259" key="1">
    <source>
        <dbReference type="Pfam" id="PF01789"/>
    </source>
</evidence>
<name>A0AAD7LH85_QUISA</name>
<accession>A0AAD7LH85</accession>
<dbReference type="GO" id="GO:0019898">
    <property type="term" value="C:extrinsic component of membrane"/>
    <property type="evidence" value="ECO:0007669"/>
    <property type="project" value="InterPro"/>
</dbReference>
<dbReference type="InterPro" id="IPR002683">
    <property type="entry name" value="PsbP_C"/>
</dbReference>
<dbReference type="EMBL" id="JARAOO010000009">
    <property type="protein sequence ID" value="KAJ7957055.1"/>
    <property type="molecule type" value="Genomic_DNA"/>
</dbReference>
<dbReference type="Pfam" id="PF01789">
    <property type="entry name" value="PsbP"/>
    <property type="match status" value="1"/>
</dbReference>
<dbReference type="GO" id="GO:0009654">
    <property type="term" value="C:photosystem II oxygen evolving complex"/>
    <property type="evidence" value="ECO:0007669"/>
    <property type="project" value="InterPro"/>
</dbReference>
<keyword evidence="3" id="KW-1185">Reference proteome</keyword>
<dbReference type="Gene3D" id="3.40.1000.10">
    <property type="entry name" value="Mog1/PsbP, alpha/beta/alpha sandwich"/>
    <property type="match status" value="1"/>
</dbReference>
<evidence type="ECO:0000313" key="3">
    <source>
        <dbReference type="Proteomes" id="UP001163823"/>
    </source>
</evidence>
<dbReference type="InterPro" id="IPR016123">
    <property type="entry name" value="Mog1/PsbP_a/b/a-sand"/>
</dbReference>
<organism evidence="2 3">
    <name type="scientific">Quillaja saponaria</name>
    <name type="common">Soap bark tree</name>
    <dbReference type="NCBI Taxonomy" id="32244"/>
    <lineage>
        <taxon>Eukaryota</taxon>
        <taxon>Viridiplantae</taxon>
        <taxon>Streptophyta</taxon>
        <taxon>Embryophyta</taxon>
        <taxon>Tracheophyta</taxon>
        <taxon>Spermatophyta</taxon>
        <taxon>Magnoliopsida</taxon>
        <taxon>eudicotyledons</taxon>
        <taxon>Gunneridae</taxon>
        <taxon>Pentapetalae</taxon>
        <taxon>rosids</taxon>
        <taxon>fabids</taxon>
        <taxon>Fabales</taxon>
        <taxon>Quillajaceae</taxon>
        <taxon>Quillaja</taxon>
    </lineage>
</organism>
<proteinExistence type="predicted"/>
<dbReference type="Proteomes" id="UP001163823">
    <property type="component" value="Chromosome 9"/>
</dbReference>
<sequence>MYKALSAEEMELERLIKQGQLCCLKRQIKEVTILGLSSVRLTSLGEFGSPQFEADKLIEAEKLKESTKEAEVIGVTERSGQGGLQVYEFEGKVDSTRGGMKIIFSAVFVASKKLYLLNIAHSDKHENPLDSDKRMTLEQILHSLDAVRHNINIKSSMTMTKYSLALGEMFISKRIFCVAWLCGTSV</sequence>
<dbReference type="PANTHER" id="PTHR31407:SF3">
    <property type="entry name" value="PSBP DOMAIN-CONTAINING PROTEIN 2, CHLOROPLASTIC"/>
    <property type="match status" value="1"/>
</dbReference>
<dbReference type="PANTHER" id="PTHR31407">
    <property type="match status" value="1"/>
</dbReference>
<gene>
    <name evidence="2" type="ORF">O6P43_023400</name>
</gene>
<feature type="domain" description="PsbP C-terminal" evidence="1">
    <location>
        <begin position="31"/>
        <end position="144"/>
    </location>
</feature>
<evidence type="ECO:0000313" key="2">
    <source>
        <dbReference type="EMBL" id="KAJ7957055.1"/>
    </source>
</evidence>
<comment type="caution">
    <text evidence="2">The sequence shown here is derived from an EMBL/GenBank/DDBJ whole genome shotgun (WGS) entry which is preliminary data.</text>
</comment>
<dbReference type="GO" id="GO:0015979">
    <property type="term" value="P:photosynthesis"/>
    <property type="evidence" value="ECO:0007669"/>
    <property type="project" value="InterPro"/>
</dbReference>
<dbReference type="KEGG" id="qsa:O6P43_023400"/>
<dbReference type="SUPFAM" id="SSF55724">
    <property type="entry name" value="Mog1p/PsbP-like"/>
    <property type="match status" value="1"/>
</dbReference>
<dbReference type="AlphaFoldDB" id="A0AAD7LH85"/>
<reference evidence="2" key="1">
    <citation type="journal article" date="2023" name="Science">
        <title>Elucidation of the pathway for biosynthesis of saponin adjuvants from the soapbark tree.</title>
        <authorList>
            <person name="Reed J."/>
            <person name="Orme A."/>
            <person name="El-Demerdash A."/>
            <person name="Owen C."/>
            <person name="Martin L.B.B."/>
            <person name="Misra R.C."/>
            <person name="Kikuchi S."/>
            <person name="Rejzek M."/>
            <person name="Martin A.C."/>
            <person name="Harkess A."/>
            <person name="Leebens-Mack J."/>
            <person name="Louveau T."/>
            <person name="Stephenson M.J."/>
            <person name="Osbourn A."/>
        </authorList>
    </citation>
    <scope>NUCLEOTIDE SEQUENCE</scope>
    <source>
        <strain evidence="2">S10</strain>
    </source>
</reference>